<dbReference type="GO" id="GO:1990281">
    <property type="term" value="C:efflux pump complex"/>
    <property type="evidence" value="ECO:0007669"/>
    <property type="project" value="TreeGrafter"/>
</dbReference>
<keyword evidence="9" id="KW-0732">Signal</keyword>
<evidence type="ECO:0000256" key="8">
    <source>
        <dbReference type="SAM" id="MobiDB-lite"/>
    </source>
</evidence>
<keyword evidence="3" id="KW-0813">Transport</keyword>
<evidence type="ECO:0000256" key="7">
    <source>
        <dbReference type="ARBA" id="ARBA00023237"/>
    </source>
</evidence>
<dbReference type="PANTHER" id="PTHR30026:SF22">
    <property type="entry name" value="OUTER MEMBRANE EFFLUX PROTEIN"/>
    <property type="match status" value="1"/>
</dbReference>
<evidence type="ECO:0000256" key="2">
    <source>
        <dbReference type="ARBA" id="ARBA00007613"/>
    </source>
</evidence>
<keyword evidence="11" id="KW-1185">Reference proteome</keyword>
<dbReference type="Gene3D" id="1.20.1600.10">
    <property type="entry name" value="Outer membrane efflux proteins (OEP)"/>
    <property type="match status" value="1"/>
</dbReference>
<accession>A0A2P7QRW1</accession>
<feature type="signal peptide" evidence="9">
    <location>
        <begin position="1"/>
        <end position="28"/>
    </location>
</feature>
<reference evidence="10 11" key="1">
    <citation type="submission" date="2018-03" db="EMBL/GenBank/DDBJ databases">
        <title>The draft genome of Sphingosinicella sp. GL-C-18.</title>
        <authorList>
            <person name="Liu L."/>
            <person name="Li L."/>
            <person name="Liang L."/>
            <person name="Zhang X."/>
            <person name="Wang T."/>
        </authorList>
    </citation>
    <scope>NUCLEOTIDE SEQUENCE [LARGE SCALE GENOMIC DNA]</scope>
    <source>
        <strain evidence="10 11">GL-C-18</strain>
    </source>
</reference>
<dbReference type="GO" id="GO:0015288">
    <property type="term" value="F:porin activity"/>
    <property type="evidence" value="ECO:0007669"/>
    <property type="project" value="TreeGrafter"/>
</dbReference>
<dbReference type="AlphaFoldDB" id="A0A2P7QRW1"/>
<comment type="caution">
    <text evidence="10">The sequence shown here is derived from an EMBL/GenBank/DDBJ whole genome shotgun (WGS) entry which is preliminary data.</text>
</comment>
<evidence type="ECO:0000256" key="6">
    <source>
        <dbReference type="ARBA" id="ARBA00023136"/>
    </source>
</evidence>
<dbReference type="Pfam" id="PF02321">
    <property type="entry name" value="OEP"/>
    <property type="match status" value="2"/>
</dbReference>
<dbReference type="InterPro" id="IPR003423">
    <property type="entry name" value="OMP_efflux"/>
</dbReference>
<dbReference type="GO" id="GO:0015562">
    <property type="term" value="F:efflux transmembrane transporter activity"/>
    <property type="evidence" value="ECO:0007669"/>
    <property type="project" value="InterPro"/>
</dbReference>
<evidence type="ECO:0000313" key="10">
    <source>
        <dbReference type="EMBL" id="PSJ40695.1"/>
    </source>
</evidence>
<sequence>MTGQVTRTRVALVAASALLMAQAQGAQAAQGQDLPVAPVQESSDTAVPMPQPGSDGDDRSELPLETESLRDAIVESLKSNPDIQIALAKQDDAKFGVDEARAGYMPHVDMQVSYGPEIVRQDKVTGDWNKRFEGSVTVTQNVWDFGATSNDIKRAKASYRAMNWATREQIEAITFDITNAYLGMLQQQKLIELTNDELAATRKILRMITVQKELGLTTQADVDRAKARVENIQSTLLDRQSALQQARDTYKRLTDRVPGRAADLPQTGPALPPNVDAAIDMIDRHSPRMAQAVEDRRSLDRQYASQKGTFFPRVGVQFQGNHRYDVLGRTGLVQDARGMVTLSYNFLNGGADVAIRNRIGARLRQADFELDRRRREVEQDLRADFESLGAARQKIATIGSEIASGERVADLYRQQFKEGRRSVFDLLDSQQVLFNARANAVSNDIAMKLAEYRVLQKLGGLFDLVSDGQKLPPIATPAPRPRPQAD</sequence>
<evidence type="ECO:0000256" key="4">
    <source>
        <dbReference type="ARBA" id="ARBA00022452"/>
    </source>
</evidence>
<evidence type="ECO:0008006" key="12">
    <source>
        <dbReference type="Google" id="ProtNLM"/>
    </source>
</evidence>
<name>A0A2P7QRW1_9SPHN</name>
<feature type="chain" id="PRO_5015115126" description="Type I secretion protein TolC" evidence="9">
    <location>
        <begin position="29"/>
        <end position="486"/>
    </location>
</feature>
<organism evidence="10 11">
    <name type="scientific">Allosphingosinicella deserti</name>
    <dbReference type="NCBI Taxonomy" id="2116704"/>
    <lineage>
        <taxon>Bacteria</taxon>
        <taxon>Pseudomonadati</taxon>
        <taxon>Pseudomonadota</taxon>
        <taxon>Alphaproteobacteria</taxon>
        <taxon>Sphingomonadales</taxon>
        <taxon>Sphingomonadaceae</taxon>
        <taxon>Allosphingosinicella</taxon>
    </lineage>
</organism>
<comment type="similarity">
    <text evidence="2">Belongs to the outer membrane factor (OMF) (TC 1.B.17) family.</text>
</comment>
<dbReference type="SUPFAM" id="SSF56954">
    <property type="entry name" value="Outer membrane efflux proteins (OEP)"/>
    <property type="match status" value="1"/>
</dbReference>
<evidence type="ECO:0000256" key="3">
    <source>
        <dbReference type="ARBA" id="ARBA00022448"/>
    </source>
</evidence>
<dbReference type="Proteomes" id="UP000241167">
    <property type="component" value="Unassembled WGS sequence"/>
</dbReference>
<evidence type="ECO:0000256" key="5">
    <source>
        <dbReference type="ARBA" id="ARBA00022692"/>
    </source>
</evidence>
<dbReference type="PANTHER" id="PTHR30026">
    <property type="entry name" value="OUTER MEMBRANE PROTEIN TOLC"/>
    <property type="match status" value="1"/>
</dbReference>
<dbReference type="GO" id="GO:0009279">
    <property type="term" value="C:cell outer membrane"/>
    <property type="evidence" value="ECO:0007669"/>
    <property type="project" value="UniProtKB-SubCell"/>
</dbReference>
<dbReference type="EMBL" id="PXYI01000003">
    <property type="protein sequence ID" value="PSJ40695.1"/>
    <property type="molecule type" value="Genomic_DNA"/>
</dbReference>
<keyword evidence="4" id="KW-1134">Transmembrane beta strand</keyword>
<keyword evidence="6" id="KW-0472">Membrane</keyword>
<feature type="region of interest" description="Disordered" evidence="8">
    <location>
        <begin position="38"/>
        <end position="62"/>
    </location>
</feature>
<gene>
    <name evidence="10" type="ORF">C7I55_10300</name>
</gene>
<proteinExistence type="inferred from homology"/>
<protein>
    <recommendedName>
        <fullName evidence="12">Type I secretion protein TolC</fullName>
    </recommendedName>
</protein>
<evidence type="ECO:0000256" key="1">
    <source>
        <dbReference type="ARBA" id="ARBA00004442"/>
    </source>
</evidence>
<comment type="subcellular location">
    <subcellularLocation>
        <location evidence="1">Cell outer membrane</location>
    </subcellularLocation>
</comment>
<evidence type="ECO:0000256" key="9">
    <source>
        <dbReference type="SAM" id="SignalP"/>
    </source>
</evidence>
<keyword evidence="5" id="KW-0812">Transmembrane</keyword>
<keyword evidence="7" id="KW-0998">Cell outer membrane</keyword>
<evidence type="ECO:0000313" key="11">
    <source>
        <dbReference type="Proteomes" id="UP000241167"/>
    </source>
</evidence>
<dbReference type="InterPro" id="IPR051906">
    <property type="entry name" value="TolC-like"/>
</dbReference>